<proteinExistence type="predicted"/>
<evidence type="ECO:0000313" key="2">
    <source>
        <dbReference type="Proteomes" id="UP000295707"/>
    </source>
</evidence>
<dbReference type="AlphaFoldDB" id="A0A4R1H626"/>
<sequence length="49" mass="5819">MFNQVVIDGKRRIATRMGELYSLRRMFPDIRQKPSSSSQLYSIHLFRST</sequence>
<gene>
    <name evidence="1" type="ORF">DFR30_0395</name>
</gene>
<comment type="caution">
    <text evidence="1">The sequence shown here is derived from an EMBL/GenBank/DDBJ whole genome shotgun (WGS) entry which is preliminary data.</text>
</comment>
<reference evidence="1 2" key="1">
    <citation type="submission" date="2019-03" db="EMBL/GenBank/DDBJ databases">
        <title>Genomic Encyclopedia of Type Strains, Phase IV (KMG-IV): sequencing the most valuable type-strain genomes for metagenomic binning, comparative biology and taxonomic classification.</title>
        <authorList>
            <person name="Goeker M."/>
        </authorList>
    </citation>
    <scope>NUCLEOTIDE SEQUENCE [LARGE SCALE GENOMIC DNA]</scope>
    <source>
        <strain evidence="1 2">DSM 19610</strain>
    </source>
</reference>
<protein>
    <submittedName>
        <fullName evidence="1">Uncharacterized protein</fullName>
    </submittedName>
</protein>
<accession>A0A4R1H626</accession>
<organism evidence="1 2">
    <name type="scientific">Thiogranum longum</name>
    <dbReference type="NCBI Taxonomy" id="1537524"/>
    <lineage>
        <taxon>Bacteria</taxon>
        <taxon>Pseudomonadati</taxon>
        <taxon>Pseudomonadota</taxon>
        <taxon>Gammaproteobacteria</taxon>
        <taxon>Chromatiales</taxon>
        <taxon>Ectothiorhodospiraceae</taxon>
        <taxon>Thiogranum</taxon>
    </lineage>
</organism>
<dbReference type="Proteomes" id="UP000295707">
    <property type="component" value="Unassembled WGS sequence"/>
</dbReference>
<name>A0A4R1H626_9GAMM</name>
<keyword evidence="2" id="KW-1185">Reference proteome</keyword>
<dbReference type="EMBL" id="SMFX01000001">
    <property type="protein sequence ID" value="TCK17174.1"/>
    <property type="molecule type" value="Genomic_DNA"/>
</dbReference>
<evidence type="ECO:0000313" key="1">
    <source>
        <dbReference type="EMBL" id="TCK17174.1"/>
    </source>
</evidence>